<sequence>MSVLSGWAREKGTLPMRGEIDRSGGKDAMKTRGNGEKVLEDYQHTNDAVSLQSGQIPTGLKTETRFSPIRRPSGVTAKQLRFRMPMSFEDPSCSKVQSQHVMRLTLYGSKQRKGKLEDATQCSQPGQLPNSNWKRKAPQIPNSVGPETIIKRASYSGPRCDGWKHYILKVCDLALVTAGHVYTYLWSYRSSRGRFIASSEDAINRPLSTLLSTPVLHQSKKHRRN</sequence>
<dbReference type="Proteomes" id="UP000031443">
    <property type="component" value="Unassembled WGS sequence"/>
</dbReference>
<organism evidence="2 3">
    <name type="scientific">Chelonia mydas</name>
    <name type="common">Green sea-turtle</name>
    <name type="synonym">Chelonia agassizi</name>
    <dbReference type="NCBI Taxonomy" id="8469"/>
    <lineage>
        <taxon>Eukaryota</taxon>
        <taxon>Metazoa</taxon>
        <taxon>Chordata</taxon>
        <taxon>Craniata</taxon>
        <taxon>Vertebrata</taxon>
        <taxon>Euteleostomi</taxon>
        <taxon>Archelosauria</taxon>
        <taxon>Testudinata</taxon>
        <taxon>Testudines</taxon>
        <taxon>Cryptodira</taxon>
        <taxon>Durocryptodira</taxon>
        <taxon>Americhelydia</taxon>
        <taxon>Chelonioidea</taxon>
        <taxon>Cheloniidae</taxon>
        <taxon>Chelonia</taxon>
    </lineage>
</organism>
<name>M7BAM8_CHEMY</name>
<proteinExistence type="predicted"/>
<evidence type="ECO:0000313" key="2">
    <source>
        <dbReference type="EMBL" id="EMP35001.1"/>
    </source>
</evidence>
<feature type="region of interest" description="Disordered" evidence="1">
    <location>
        <begin position="115"/>
        <end position="144"/>
    </location>
</feature>
<evidence type="ECO:0000313" key="3">
    <source>
        <dbReference type="Proteomes" id="UP000031443"/>
    </source>
</evidence>
<feature type="compositionally biased region" description="Polar residues" evidence="1">
    <location>
        <begin position="120"/>
        <end position="132"/>
    </location>
</feature>
<reference evidence="3" key="1">
    <citation type="journal article" date="2013" name="Nat. Genet.">
        <title>The draft genomes of soft-shell turtle and green sea turtle yield insights into the development and evolution of the turtle-specific body plan.</title>
        <authorList>
            <person name="Wang Z."/>
            <person name="Pascual-Anaya J."/>
            <person name="Zadissa A."/>
            <person name="Li W."/>
            <person name="Niimura Y."/>
            <person name="Huang Z."/>
            <person name="Li C."/>
            <person name="White S."/>
            <person name="Xiong Z."/>
            <person name="Fang D."/>
            <person name="Wang B."/>
            <person name="Ming Y."/>
            <person name="Chen Y."/>
            <person name="Zheng Y."/>
            <person name="Kuraku S."/>
            <person name="Pignatelli M."/>
            <person name="Herrero J."/>
            <person name="Beal K."/>
            <person name="Nozawa M."/>
            <person name="Li Q."/>
            <person name="Wang J."/>
            <person name="Zhang H."/>
            <person name="Yu L."/>
            <person name="Shigenobu S."/>
            <person name="Wang J."/>
            <person name="Liu J."/>
            <person name="Flicek P."/>
            <person name="Searle S."/>
            <person name="Wang J."/>
            <person name="Kuratani S."/>
            <person name="Yin Y."/>
            <person name="Aken B."/>
            <person name="Zhang G."/>
            <person name="Irie N."/>
        </authorList>
    </citation>
    <scope>NUCLEOTIDE SEQUENCE [LARGE SCALE GENOMIC DNA]</scope>
</reference>
<gene>
    <name evidence="2" type="ORF">UY3_07809</name>
</gene>
<dbReference type="EMBL" id="KB530244">
    <property type="protein sequence ID" value="EMP35001.1"/>
    <property type="molecule type" value="Genomic_DNA"/>
</dbReference>
<keyword evidence="3" id="KW-1185">Reference proteome</keyword>
<accession>M7BAM8</accession>
<evidence type="ECO:0000256" key="1">
    <source>
        <dbReference type="SAM" id="MobiDB-lite"/>
    </source>
</evidence>
<protein>
    <submittedName>
        <fullName evidence="2">Uncharacterized protein</fullName>
    </submittedName>
</protein>
<dbReference type="AlphaFoldDB" id="M7BAM8"/>